<accession>A0A4U8TNT4</accession>
<name>A0A4U8TNT4_9HELI</name>
<dbReference type="EMBL" id="JRMQ02000011">
    <property type="protein sequence ID" value="TLE00528.1"/>
    <property type="molecule type" value="Genomic_DNA"/>
</dbReference>
<protein>
    <recommendedName>
        <fullName evidence="4">Integral membrane protein</fullName>
    </recommendedName>
</protein>
<keyword evidence="1" id="KW-0812">Transmembrane</keyword>
<evidence type="ECO:0000313" key="3">
    <source>
        <dbReference type="Proteomes" id="UP000029707"/>
    </source>
</evidence>
<reference evidence="2 3" key="1">
    <citation type="journal article" date="2014" name="Genome Announc.">
        <title>Draft genome sequences of eight enterohepatic helicobacter species isolated from both laboratory and wild rodents.</title>
        <authorList>
            <person name="Sheh A."/>
            <person name="Shen Z."/>
            <person name="Fox J.G."/>
        </authorList>
    </citation>
    <scope>NUCLEOTIDE SEQUENCE [LARGE SCALE GENOMIC DNA]</scope>
    <source>
        <strain evidence="2 3">MIT 01-6451</strain>
    </source>
</reference>
<feature type="transmembrane region" description="Helical" evidence="1">
    <location>
        <begin position="172"/>
        <end position="190"/>
    </location>
</feature>
<dbReference type="Proteomes" id="UP000029707">
    <property type="component" value="Unassembled WGS sequence"/>
</dbReference>
<dbReference type="OrthoDB" id="5327112at2"/>
<comment type="caution">
    <text evidence="2">The sequence shown here is derived from an EMBL/GenBank/DDBJ whole genome shotgun (WGS) entry which is preliminary data.</text>
</comment>
<dbReference type="AlphaFoldDB" id="A0A4U8TNT4"/>
<keyword evidence="1" id="KW-0472">Membrane</keyword>
<feature type="transmembrane region" description="Helical" evidence="1">
    <location>
        <begin position="137"/>
        <end position="160"/>
    </location>
</feature>
<evidence type="ECO:0000313" key="2">
    <source>
        <dbReference type="EMBL" id="TLE00528.1"/>
    </source>
</evidence>
<evidence type="ECO:0000256" key="1">
    <source>
        <dbReference type="SAM" id="Phobius"/>
    </source>
</evidence>
<evidence type="ECO:0008006" key="4">
    <source>
        <dbReference type="Google" id="ProtNLM"/>
    </source>
</evidence>
<dbReference type="STRING" id="425400.LS65_08275"/>
<keyword evidence="1" id="KW-1133">Transmembrane helix</keyword>
<feature type="transmembrane region" description="Helical" evidence="1">
    <location>
        <begin position="12"/>
        <end position="35"/>
    </location>
</feature>
<organism evidence="2 3">
    <name type="scientific">Helicobacter japonicus</name>
    <dbReference type="NCBI Taxonomy" id="425400"/>
    <lineage>
        <taxon>Bacteria</taxon>
        <taxon>Pseudomonadati</taxon>
        <taxon>Campylobacterota</taxon>
        <taxon>Epsilonproteobacteria</taxon>
        <taxon>Campylobacterales</taxon>
        <taxon>Helicobacteraceae</taxon>
        <taxon>Helicobacter</taxon>
    </lineage>
</organism>
<proteinExistence type="predicted"/>
<dbReference type="RefSeq" id="WP_138129824.1">
    <property type="nucleotide sequence ID" value="NZ_CAJUDB010000018.1"/>
</dbReference>
<keyword evidence="3" id="KW-1185">Reference proteome</keyword>
<gene>
    <name evidence="2" type="ORF">LS65_007495</name>
</gene>
<sequence>MKLHRKLWMQIHLYLSLFFLPAALIYAITGALYIFEIRQNSGATIIEIPLENLPQKGEEQDFILKILKEHNLKVPSNTQVREMKGQATMGNIKYSVALTKDKRDRPILRSVDRNLYGVLMMMHKSGGSKFELGGFKFTFFDFIAVCFGLSMILFYLSGLIMTSFCKGKRKSAFGVLGIGLVVTILAVYFSI</sequence>